<feature type="compositionally biased region" description="Polar residues" evidence="1">
    <location>
        <begin position="79"/>
        <end position="91"/>
    </location>
</feature>
<proteinExistence type="predicted"/>
<evidence type="ECO:0000313" key="2">
    <source>
        <dbReference type="EMBL" id="MBB6413940.1"/>
    </source>
</evidence>
<name>A0A841PTQ8_9HYPH</name>
<dbReference type="EMBL" id="JACHEF010000011">
    <property type="protein sequence ID" value="MBB6413940.1"/>
    <property type="molecule type" value="Genomic_DNA"/>
</dbReference>
<keyword evidence="3" id="KW-1185">Reference proteome</keyword>
<reference evidence="2 3" key="1">
    <citation type="submission" date="2020-08" db="EMBL/GenBank/DDBJ databases">
        <title>Genomic Encyclopedia of Type Strains, Phase IV (KMG-IV): sequencing the most valuable type-strain genomes for metagenomic binning, comparative biology and taxonomic classification.</title>
        <authorList>
            <person name="Goeker M."/>
        </authorList>
    </citation>
    <scope>NUCLEOTIDE SEQUENCE [LARGE SCALE GENOMIC DNA]</scope>
    <source>
        <strain evidence="2 3">DSM 100039</strain>
    </source>
</reference>
<accession>A0A841PTQ8</accession>
<gene>
    <name evidence="2" type="ORF">HNQ71_006649</name>
</gene>
<protein>
    <submittedName>
        <fullName evidence="2">Uncharacterized protein</fullName>
    </submittedName>
</protein>
<organism evidence="2 3">
    <name type="scientific">Mesorhizobium sangaii</name>
    <dbReference type="NCBI Taxonomy" id="505389"/>
    <lineage>
        <taxon>Bacteria</taxon>
        <taxon>Pseudomonadati</taxon>
        <taxon>Pseudomonadota</taxon>
        <taxon>Alphaproteobacteria</taxon>
        <taxon>Hyphomicrobiales</taxon>
        <taxon>Phyllobacteriaceae</taxon>
        <taxon>Mesorhizobium</taxon>
    </lineage>
</organism>
<dbReference type="AlphaFoldDB" id="A0A841PTQ8"/>
<feature type="region of interest" description="Disordered" evidence="1">
    <location>
        <begin position="72"/>
        <end position="91"/>
    </location>
</feature>
<sequence>MAYTRSCMQAPEETMPIPAIHRGIIPSRPPCSVAVLRMAVLGPTRQFVALPQLLDGPDQCVSVKELPKRDAQADVGASLPTTFGTPKSGVSRNATVGASQPCFETDPSNHHACFLDDEQRVVDVPFRRSPQKAIGAARCHQDHLCRHRSGDEDQKPRCSHPTRIKAGREPQGLISCLGRRGRHLSARLEAVHKFSSKGAS</sequence>
<evidence type="ECO:0000313" key="3">
    <source>
        <dbReference type="Proteomes" id="UP000556329"/>
    </source>
</evidence>
<comment type="caution">
    <text evidence="2">The sequence shown here is derived from an EMBL/GenBank/DDBJ whole genome shotgun (WGS) entry which is preliminary data.</text>
</comment>
<dbReference type="Proteomes" id="UP000556329">
    <property type="component" value="Unassembled WGS sequence"/>
</dbReference>
<evidence type="ECO:0000256" key="1">
    <source>
        <dbReference type="SAM" id="MobiDB-lite"/>
    </source>
</evidence>